<keyword evidence="1" id="KW-0175">Coiled coil</keyword>
<evidence type="ECO:0000256" key="1">
    <source>
        <dbReference type="SAM" id="Coils"/>
    </source>
</evidence>
<evidence type="ECO:0000259" key="4">
    <source>
        <dbReference type="Pfam" id="PF01732"/>
    </source>
</evidence>
<reference evidence="5 6" key="1">
    <citation type="submission" date="2005-09" db="EMBL/GenBank/DDBJ databases">
        <authorList>
            <person name="Glass J.I."/>
            <person name="Lartigue C."/>
            <person name="Pfannkoch C."/>
            <person name="Baden-Tillson H."/>
            <person name="Smith H.O."/>
            <person name="Venter J.C."/>
            <person name="Roske K."/>
            <person name="Wise K.S."/>
            <person name="Calcutt M.J."/>
            <person name="Nelson W.C."/>
            <person name="Nierman W.C."/>
        </authorList>
    </citation>
    <scope>NUCLEOTIDE SEQUENCE [LARGE SCALE GENOMIC DNA]</scope>
    <source>
        <strain evidence="6">California kid / ATCC 27343 / NCTC 10154</strain>
    </source>
</reference>
<evidence type="ECO:0000256" key="3">
    <source>
        <dbReference type="SAM" id="SignalP"/>
    </source>
</evidence>
<dbReference type="NCBIfam" id="NF045841">
    <property type="entry name" value="Ig_SerProt_MIP"/>
    <property type="match status" value="1"/>
</dbReference>
<dbReference type="AlphaFoldDB" id="Q2SSC7"/>
<evidence type="ECO:0000313" key="5">
    <source>
        <dbReference type="EMBL" id="ABC01767.1"/>
    </source>
</evidence>
<evidence type="ECO:0000256" key="2">
    <source>
        <dbReference type="SAM" id="MobiDB-lite"/>
    </source>
</evidence>
<feature type="chain" id="PRO_5004216036" evidence="3">
    <location>
        <begin position="34"/>
        <end position="855"/>
    </location>
</feature>
<evidence type="ECO:0000313" key="6">
    <source>
        <dbReference type="Proteomes" id="UP000001928"/>
    </source>
</evidence>
<dbReference type="Proteomes" id="UP000001928">
    <property type="component" value="Chromosome"/>
</dbReference>
<dbReference type="PRINTS" id="PR00840">
    <property type="entry name" value="Y06768FAMILY"/>
</dbReference>
<feature type="signal peptide" evidence="3">
    <location>
        <begin position="1"/>
        <end position="33"/>
    </location>
</feature>
<organism evidence="5 6">
    <name type="scientific">Mycoplasma capricolum subsp. capricolum (strain California kid / ATCC 27343 / NCTC 10154)</name>
    <dbReference type="NCBI Taxonomy" id="340047"/>
    <lineage>
        <taxon>Bacteria</taxon>
        <taxon>Bacillati</taxon>
        <taxon>Mycoplasmatota</taxon>
        <taxon>Mollicutes</taxon>
        <taxon>Mycoplasmataceae</taxon>
        <taxon>Mycoplasma</taxon>
    </lineage>
</organism>
<feature type="coiled-coil region" evidence="1">
    <location>
        <begin position="339"/>
        <end position="395"/>
    </location>
</feature>
<dbReference type="InterPro" id="IPR022381">
    <property type="entry name" value="Uncharacterised_MG067"/>
</dbReference>
<feature type="domain" description="DUF31" evidence="4">
    <location>
        <begin position="288"/>
        <end position="773"/>
    </location>
</feature>
<keyword evidence="5" id="KW-0449">Lipoprotein</keyword>
<dbReference type="EMBL" id="CP000123">
    <property type="protein sequence ID" value="ABC01767.1"/>
    <property type="molecule type" value="Genomic_DNA"/>
</dbReference>
<dbReference type="NCBIfam" id="NF045842">
    <property type="entry name" value="MIP_near_MIB"/>
    <property type="match status" value="1"/>
</dbReference>
<dbReference type="InterPro" id="IPR022382">
    <property type="entry name" value="Mycoplasma_peptidase_DUF31"/>
</dbReference>
<protein>
    <submittedName>
        <fullName evidence="5">Lipoprotein, putative</fullName>
    </submittedName>
</protein>
<dbReference type="PROSITE" id="PS51257">
    <property type="entry name" value="PROKAR_LIPOPROTEIN"/>
    <property type="match status" value="1"/>
</dbReference>
<dbReference type="Pfam" id="PF01732">
    <property type="entry name" value="Mycop_pep_DUF31"/>
    <property type="match status" value="1"/>
</dbReference>
<dbReference type="HOGENOM" id="CLU_015669_0_0_14"/>
<proteinExistence type="predicted"/>
<sequence length="855" mass="97882">MKRLNKLLMFLSSSTLLIPITLLVACTPSKVVAKPIDDNEFNKLINSIKTETDLLKYADIKFKDQRGSEANKANIIPSQLKNEHINIIFKDKYKGQVSAIVTNIDVDKSNLFAIQKDAKVFVQFTNNKTGTSKTINFVINGLNEKGNFDASGNRVVNDLDYFGGNLGYEQYAKKSQKERFKFDNEKYVSLLKHQVNNGKDINLKEYRGLDTKPDHIKKFDELAEKSNFDTYYNAALKGFTLPIYDSSGQVSGLQVNDGAEVPKGPSSVDSIGRSEKAKTNGLARTIPNETYRIAAIQTFQVNFTAYKDYAKEIEEAQDNIELFGTWNSEQIKSYIETQLRQLTLNYEDESGQIDRELQQTKSDSTSIIQNLNNQKEKLKKEFDEKFKEISNLKKEDLVKWQEKEIEEYRKKSKENKYQTSESGTMWIMDYIDVNKPTKFYFGTNSHVAKAIKDNLVSVSLTRLNSDIKIGETFGLNSFDKNFTRFNFTPKNGKKLNEAISSIFHATDFIKDQSNPIKLLKNEQETKYKGAGLFADFAIVEIDFEKLLDKSNYFYTVWSGSEDISKDFGDEQDKLISKITNNYAGDQSNKVKFVSDWILDNDNYKKFDRKLDFNPNDPEDLKKYQDLDSLYILGYPTANEDYYLDKNEDHKQLANKKYDFSLWINSEYKYYKNLSQKEGSPSLFNKYETDKGNFFSYQIGYRSFIDKPGLTDAFISANKVGKKLYSLDLKNDGNVKKYFNYGLEILPRFYAPAGGASGSSVRTKDNKLLAVYHAANGTAKTGLAAAFRSNGYNYNGLFGTYNLGQYDLIYGGGKDQEKDKSYREVMLSKYNGQKSALFPKGFEEKEIPQEFKFANK</sequence>
<dbReference type="KEGG" id="mcp:MCAP_0352"/>
<dbReference type="GeneID" id="23778692"/>
<dbReference type="PhylomeDB" id="Q2SSC7"/>
<accession>Q2SSC7</accession>
<gene>
    <name evidence="5" type="ordered locus">MCAP_0352</name>
</gene>
<dbReference type="RefSeq" id="WP_011387237.1">
    <property type="nucleotide sequence ID" value="NC_007633.1"/>
</dbReference>
<keyword evidence="3" id="KW-0732">Signal</keyword>
<feature type="region of interest" description="Disordered" evidence="2">
    <location>
        <begin position="256"/>
        <end position="276"/>
    </location>
</feature>
<name>Q2SSC7_MYCCT</name>